<dbReference type="EMBL" id="MU004230">
    <property type="protein sequence ID" value="KAF2674855.1"/>
    <property type="molecule type" value="Genomic_DNA"/>
</dbReference>
<evidence type="ECO:0000313" key="2">
    <source>
        <dbReference type="Proteomes" id="UP000799302"/>
    </source>
</evidence>
<dbReference type="AlphaFoldDB" id="A0A6A6URE6"/>
<protein>
    <submittedName>
        <fullName evidence="1">Uncharacterized protein</fullName>
    </submittedName>
</protein>
<dbReference type="OrthoDB" id="422086at2759"/>
<sequence>MPAAMMTEVQAPDPFAALTVPDVARKVEREVRMEGIPDGASFADVAYHVWGGVLEKLEFTKGEHHAYITFLAEDDCTKYFDQTGNGIQWFKDPSIYLDIVDSDRRIKFGKREQAWLAQGITRAVGCINIPGNVALEHWLYAARDEKRAVQCVWQGQYTNQSGVQRKTLHAVFTNISDAIKFEAYLKMHDHLSECQLAYGPDPIAHQTGPPPLLQ</sequence>
<accession>A0A6A6URE6</accession>
<evidence type="ECO:0000313" key="1">
    <source>
        <dbReference type="EMBL" id="KAF2674855.1"/>
    </source>
</evidence>
<proteinExistence type="predicted"/>
<dbReference type="Proteomes" id="UP000799302">
    <property type="component" value="Unassembled WGS sequence"/>
</dbReference>
<keyword evidence="2" id="KW-1185">Reference proteome</keyword>
<gene>
    <name evidence="1" type="ORF">BT63DRAFT_22205</name>
</gene>
<organism evidence="1 2">
    <name type="scientific">Microthyrium microscopicum</name>
    <dbReference type="NCBI Taxonomy" id="703497"/>
    <lineage>
        <taxon>Eukaryota</taxon>
        <taxon>Fungi</taxon>
        <taxon>Dikarya</taxon>
        <taxon>Ascomycota</taxon>
        <taxon>Pezizomycotina</taxon>
        <taxon>Dothideomycetes</taxon>
        <taxon>Dothideomycetes incertae sedis</taxon>
        <taxon>Microthyriales</taxon>
        <taxon>Microthyriaceae</taxon>
        <taxon>Microthyrium</taxon>
    </lineage>
</organism>
<name>A0A6A6URE6_9PEZI</name>
<reference evidence="1" key="1">
    <citation type="journal article" date="2020" name="Stud. Mycol.">
        <title>101 Dothideomycetes genomes: a test case for predicting lifestyles and emergence of pathogens.</title>
        <authorList>
            <person name="Haridas S."/>
            <person name="Albert R."/>
            <person name="Binder M."/>
            <person name="Bloem J."/>
            <person name="Labutti K."/>
            <person name="Salamov A."/>
            <person name="Andreopoulos B."/>
            <person name="Baker S."/>
            <person name="Barry K."/>
            <person name="Bills G."/>
            <person name="Bluhm B."/>
            <person name="Cannon C."/>
            <person name="Castanera R."/>
            <person name="Culley D."/>
            <person name="Daum C."/>
            <person name="Ezra D."/>
            <person name="Gonzalez J."/>
            <person name="Henrissat B."/>
            <person name="Kuo A."/>
            <person name="Liang C."/>
            <person name="Lipzen A."/>
            <person name="Lutzoni F."/>
            <person name="Magnuson J."/>
            <person name="Mondo S."/>
            <person name="Nolan M."/>
            <person name="Ohm R."/>
            <person name="Pangilinan J."/>
            <person name="Park H.-J."/>
            <person name="Ramirez L."/>
            <person name="Alfaro M."/>
            <person name="Sun H."/>
            <person name="Tritt A."/>
            <person name="Yoshinaga Y."/>
            <person name="Zwiers L.-H."/>
            <person name="Turgeon B."/>
            <person name="Goodwin S."/>
            <person name="Spatafora J."/>
            <person name="Crous P."/>
            <person name="Grigoriev I."/>
        </authorList>
    </citation>
    <scope>NUCLEOTIDE SEQUENCE</scope>
    <source>
        <strain evidence="1">CBS 115976</strain>
    </source>
</reference>